<feature type="transmembrane region" description="Helical" evidence="2">
    <location>
        <begin position="196"/>
        <end position="215"/>
    </location>
</feature>
<feature type="transmembrane region" description="Helical" evidence="2">
    <location>
        <begin position="41"/>
        <end position="62"/>
    </location>
</feature>
<dbReference type="EMBL" id="LT934117">
    <property type="protein sequence ID" value="VAI00205.1"/>
    <property type="molecule type" value="Genomic_DNA"/>
</dbReference>
<dbReference type="Gene3D" id="1.25.10.10">
    <property type="entry name" value="Leucine-rich Repeat Variant"/>
    <property type="match status" value="1"/>
</dbReference>
<keyword evidence="4" id="KW-1185">Reference proteome</keyword>
<feature type="transmembrane region" description="Helical" evidence="2">
    <location>
        <begin position="131"/>
        <end position="150"/>
    </location>
</feature>
<dbReference type="InterPro" id="IPR011989">
    <property type="entry name" value="ARM-like"/>
</dbReference>
<dbReference type="Gramene" id="TRITD4Av1G262530.1">
    <property type="protein sequence ID" value="TRITD4Av1G262530.1"/>
    <property type="gene ID" value="TRITD4Av1G262530"/>
</dbReference>
<feature type="transmembrane region" description="Helical" evidence="2">
    <location>
        <begin position="102"/>
        <end position="124"/>
    </location>
</feature>
<evidence type="ECO:0000313" key="4">
    <source>
        <dbReference type="Proteomes" id="UP000324705"/>
    </source>
</evidence>
<evidence type="ECO:0000313" key="3">
    <source>
        <dbReference type="EMBL" id="VAI00205.1"/>
    </source>
</evidence>
<reference evidence="3 4" key="1">
    <citation type="submission" date="2017-09" db="EMBL/GenBank/DDBJ databases">
        <authorList>
            <consortium name="International Durum Wheat Genome Sequencing Consortium (IDWGSC)"/>
            <person name="Milanesi L."/>
        </authorList>
    </citation>
    <scope>NUCLEOTIDE SEQUENCE [LARGE SCALE GENOMIC DNA]</scope>
    <source>
        <strain evidence="4">cv. Svevo</strain>
    </source>
</reference>
<organism evidence="3 4">
    <name type="scientific">Triticum turgidum subsp. durum</name>
    <name type="common">Durum wheat</name>
    <name type="synonym">Triticum durum</name>
    <dbReference type="NCBI Taxonomy" id="4567"/>
    <lineage>
        <taxon>Eukaryota</taxon>
        <taxon>Viridiplantae</taxon>
        <taxon>Streptophyta</taxon>
        <taxon>Embryophyta</taxon>
        <taxon>Tracheophyta</taxon>
        <taxon>Spermatophyta</taxon>
        <taxon>Magnoliopsida</taxon>
        <taxon>Liliopsida</taxon>
        <taxon>Poales</taxon>
        <taxon>Poaceae</taxon>
        <taxon>BOP clade</taxon>
        <taxon>Pooideae</taxon>
        <taxon>Triticodae</taxon>
        <taxon>Triticeae</taxon>
        <taxon>Triticinae</taxon>
        <taxon>Triticum</taxon>
    </lineage>
</organism>
<proteinExistence type="predicted"/>
<accession>A0A9R0W7W7</accession>
<feature type="region of interest" description="Disordered" evidence="1">
    <location>
        <begin position="398"/>
        <end position="437"/>
    </location>
</feature>
<dbReference type="SUPFAM" id="SSF48371">
    <property type="entry name" value="ARM repeat"/>
    <property type="match status" value="1"/>
</dbReference>
<dbReference type="AlphaFoldDB" id="A0A9R0W7W7"/>
<feature type="compositionally biased region" description="Polar residues" evidence="1">
    <location>
        <begin position="413"/>
        <end position="427"/>
    </location>
</feature>
<keyword evidence="2" id="KW-1133">Transmembrane helix</keyword>
<dbReference type="Proteomes" id="UP000324705">
    <property type="component" value="Chromosome 4A"/>
</dbReference>
<sequence length="895" mass="100174">MAGAAGSRRKSGGGDPKKKKQQQEPWPEEKSLNQYALARTYLLGGVTLIGYLALTWSTVVLLGGFVTALGKKDFWCLTFISMIQAAGILSDRGDGVMSYSFYLWPRVIKEVLYYLAKNTITILLKRENKRIYLLLVGVACCLFFPIVYLLCLVVGVVAWVIYTFGAVICAGISLWRIIQHDYGNMDGDNSKANLMPALDFFYSLILCQGALYILWQTSNIVFRKMWGETLVKEYLVDIQSKCWRDPKSIKGRRLVNYAVDLLDSESSQDYLSGAEMLDVLIKRGVDVRPLILPSSQKVQKLIDTLRKSSSDREIKELAARILAHLACDRDLTQFPGVIPCISSLLLGTTTQLPYWNNQQGSSNQSPQSDVFYQLFAEIKESKLGLLLLKIIEKGKLDQQGARGSQGDRDTTLPYCNNQHQSPQSRLDQQGAADSEGEGDGWNELILQGLTILERLASDQHNCRDICSTPDLMAKIMSPIYSDTLIQDINIMPWQDVVNGALRVVYRLIRAPEWTGGRRLAHEISCSKQAVSNLEMILNQGNIACQQLQMRAMEILTELTLDSPAKLALGTKENMINKQLQIFLDEGKEEDLRVTAGKNSADNLAIETKEKLIGKQLQIFLDEGKEEKFRVTAGKTLASLSKTGTTISACIMSEYNPIVEQMTEILDAKNKVIYRTIAAEILENLCTLHTMDKNHVRNNLLQKVLTEVLSSKNKSPSEAPERQVSEAPLDVQENQLHDDEENQRLEHNVQIKSSDQNETYKARMELKEALLSLTSVIFDKLIINAEDFDDVARKVAPGEGEFVAKLKTIVEENCEATANSLRIVKLCGQIAVTMMKRSQYIAHFKDQKFVESLSEVSRKTCNLESCMLFAGTDGGAKKTARPLLFDLVKEAEVLVA</sequence>
<evidence type="ECO:0000256" key="1">
    <source>
        <dbReference type="SAM" id="MobiDB-lite"/>
    </source>
</evidence>
<name>A0A9R0W7W7_TRITD</name>
<evidence type="ECO:0000256" key="2">
    <source>
        <dbReference type="SAM" id="Phobius"/>
    </source>
</evidence>
<dbReference type="PANTHER" id="PTHR33115">
    <property type="entry name" value="ARM REPEAT SUPERFAMILY PROTEIN"/>
    <property type="match status" value="1"/>
</dbReference>
<protein>
    <submittedName>
        <fullName evidence="3">Uncharacterized protein</fullName>
    </submittedName>
</protein>
<gene>
    <name evidence="3" type="ORF">TRITD_4Av1G262530</name>
</gene>
<feature type="region of interest" description="Disordered" evidence="1">
    <location>
        <begin position="1"/>
        <end position="28"/>
    </location>
</feature>
<dbReference type="InterPro" id="IPR016024">
    <property type="entry name" value="ARM-type_fold"/>
</dbReference>
<dbReference type="PANTHER" id="PTHR33115:SF77">
    <property type="entry name" value="CONDENSIN COMPLEX SUBUNIT 1 C-TERMINAL DOMAIN-CONTAINING PROTEIN"/>
    <property type="match status" value="1"/>
</dbReference>
<keyword evidence="2" id="KW-0472">Membrane</keyword>
<keyword evidence="2" id="KW-0812">Transmembrane</keyword>
<feature type="transmembrane region" description="Helical" evidence="2">
    <location>
        <begin position="156"/>
        <end position="175"/>
    </location>
</feature>
<dbReference type="OMA" id="RIIQHDY"/>